<reference evidence="2" key="1">
    <citation type="submission" date="2023-06" db="EMBL/GenBank/DDBJ databases">
        <title>Robiginitalea aurantiacus sp. nov. and Algoriphagus sediminis sp. nov., isolated from coastal sediment.</title>
        <authorList>
            <person name="Zhou Z.Y."/>
            <person name="An J."/>
            <person name="Jia Y.W."/>
            <person name="Du Z.J."/>
        </authorList>
    </citation>
    <scope>NUCLEOTIDE SEQUENCE</scope>
    <source>
        <strain evidence="2">C2-7</strain>
    </source>
</reference>
<dbReference type="EMBL" id="JAUEPH010000002">
    <property type="protein sequence ID" value="MDN3203744.1"/>
    <property type="molecule type" value="Genomic_DNA"/>
</dbReference>
<dbReference type="SMART" id="SM00065">
    <property type="entry name" value="GAF"/>
    <property type="match status" value="1"/>
</dbReference>
<accession>A0ABT7YC36</accession>
<sequence>MKEISPKEIQEILLHFSNSIQGIKDENELLWDLVHNCISILGLEDAVVYLVDESGERLEQKAAFGIKNPKEKEILNPIKISFGEGVTGKVAQNGIPIIIKDNSKNPDYIKDVKFMKSEIAVPLMLEGKVIGVIDSENSQAAYFGQQHLQIFLAIASIYSGQIARIRAERHSEKILKEKLEIEKKANNLQMQAISAQLSPHFVFNSLNAVQHFIVLEDKTRSLKFLNLFGKLLRYFLTTIQQEQIEVNREIQMLNWYLEIQSMRYREKFKYKLDHKGLDDFPNAQIPGIIVQSLVENLLESHIYKSDGNLKINIDFRIFKDEVLMNVAMENPDNKSIRVKNKEYTSSLPPWEEYVKLLNDIRPYTIKTNVREKSPASGLMQFKIIEITFPNLG</sequence>
<dbReference type="SUPFAM" id="SSF55781">
    <property type="entry name" value="GAF domain-like"/>
    <property type="match status" value="1"/>
</dbReference>
<evidence type="ECO:0000259" key="1">
    <source>
        <dbReference type="SMART" id="SM00065"/>
    </source>
</evidence>
<keyword evidence="3" id="KW-1185">Reference proteome</keyword>
<protein>
    <submittedName>
        <fullName evidence="2">Histidine kinase</fullName>
    </submittedName>
</protein>
<dbReference type="Pfam" id="PF06580">
    <property type="entry name" value="His_kinase"/>
    <property type="match status" value="1"/>
</dbReference>
<dbReference type="InterPro" id="IPR029016">
    <property type="entry name" value="GAF-like_dom_sf"/>
</dbReference>
<name>A0ABT7YC36_9BACT</name>
<comment type="caution">
    <text evidence="2">The sequence shown here is derived from an EMBL/GenBank/DDBJ whole genome shotgun (WGS) entry which is preliminary data.</text>
</comment>
<evidence type="ECO:0000313" key="2">
    <source>
        <dbReference type="EMBL" id="MDN3203744.1"/>
    </source>
</evidence>
<dbReference type="Proteomes" id="UP001171916">
    <property type="component" value="Unassembled WGS sequence"/>
</dbReference>
<dbReference type="RefSeq" id="WP_289999301.1">
    <property type="nucleotide sequence ID" value="NZ_JAUEPH010000002.1"/>
</dbReference>
<keyword evidence="2" id="KW-0808">Transferase</keyword>
<dbReference type="InterPro" id="IPR050640">
    <property type="entry name" value="Bact_2-comp_sensor_kinase"/>
</dbReference>
<dbReference type="GO" id="GO:0016301">
    <property type="term" value="F:kinase activity"/>
    <property type="evidence" value="ECO:0007669"/>
    <property type="project" value="UniProtKB-KW"/>
</dbReference>
<dbReference type="PANTHER" id="PTHR34220:SF7">
    <property type="entry name" value="SENSOR HISTIDINE KINASE YPDA"/>
    <property type="match status" value="1"/>
</dbReference>
<dbReference type="Pfam" id="PF13185">
    <property type="entry name" value="GAF_2"/>
    <property type="match status" value="1"/>
</dbReference>
<proteinExistence type="predicted"/>
<keyword evidence="2" id="KW-0418">Kinase</keyword>
<dbReference type="Gene3D" id="3.30.450.40">
    <property type="match status" value="1"/>
</dbReference>
<feature type="domain" description="GAF" evidence="1">
    <location>
        <begin position="25"/>
        <end position="172"/>
    </location>
</feature>
<organism evidence="2 3">
    <name type="scientific">Algoriphagus sediminis</name>
    <dbReference type="NCBI Taxonomy" id="3057113"/>
    <lineage>
        <taxon>Bacteria</taxon>
        <taxon>Pseudomonadati</taxon>
        <taxon>Bacteroidota</taxon>
        <taxon>Cytophagia</taxon>
        <taxon>Cytophagales</taxon>
        <taxon>Cyclobacteriaceae</taxon>
        <taxon>Algoriphagus</taxon>
    </lineage>
</organism>
<dbReference type="PANTHER" id="PTHR34220">
    <property type="entry name" value="SENSOR HISTIDINE KINASE YPDA"/>
    <property type="match status" value="1"/>
</dbReference>
<dbReference type="InterPro" id="IPR010559">
    <property type="entry name" value="Sig_transdc_His_kin_internal"/>
</dbReference>
<dbReference type="InterPro" id="IPR003018">
    <property type="entry name" value="GAF"/>
</dbReference>
<evidence type="ECO:0000313" key="3">
    <source>
        <dbReference type="Proteomes" id="UP001171916"/>
    </source>
</evidence>
<gene>
    <name evidence="2" type="ORF">QVH07_06270</name>
</gene>